<dbReference type="EMBL" id="CP001826">
    <property type="protein sequence ID" value="ACZ42837.1"/>
    <property type="molecule type" value="Genomic_DNA"/>
</dbReference>
<evidence type="ECO:0000313" key="1">
    <source>
        <dbReference type="EMBL" id="ACZ42837.1"/>
    </source>
</evidence>
<accession>D1CGG6</accession>
<organism evidence="1 2">
    <name type="scientific">Thermobaculum terrenum (strain ATCC BAA-798 / CCMEE 7001 / YNP1)</name>
    <dbReference type="NCBI Taxonomy" id="525904"/>
    <lineage>
        <taxon>Bacteria</taxon>
        <taxon>Bacillati</taxon>
        <taxon>Chloroflexota</taxon>
        <taxon>Chloroflexia</taxon>
        <taxon>Candidatus Thermobaculales</taxon>
        <taxon>Candidatus Thermobaculaceae</taxon>
        <taxon>Thermobaculum</taxon>
    </lineage>
</organism>
<reference evidence="2" key="1">
    <citation type="journal article" date="2010" name="Stand. Genomic Sci.">
        <title>Complete genome sequence of 'Thermobaculum terrenum' type strain (YNP1).</title>
        <authorList>
            <person name="Kiss H."/>
            <person name="Cleland D."/>
            <person name="Lapidus A."/>
            <person name="Lucas S."/>
            <person name="Glavina Del Rio T."/>
            <person name="Nolan M."/>
            <person name="Tice H."/>
            <person name="Han C."/>
            <person name="Goodwin L."/>
            <person name="Pitluck S."/>
            <person name="Liolios K."/>
            <person name="Ivanova N."/>
            <person name="Mavromatis K."/>
            <person name="Ovchinnikova G."/>
            <person name="Pati A."/>
            <person name="Chen A."/>
            <person name="Palaniappan K."/>
            <person name="Land M."/>
            <person name="Hauser L."/>
            <person name="Chang Y."/>
            <person name="Jeffries C."/>
            <person name="Lu M."/>
            <person name="Brettin T."/>
            <person name="Detter J."/>
            <person name="Goker M."/>
            <person name="Tindall B."/>
            <person name="Beck B."/>
            <person name="McDermott T."/>
            <person name="Woyke T."/>
            <person name="Bristow J."/>
            <person name="Eisen J."/>
            <person name="Markowitz V."/>
            <person name="Hugenholtz P."/>
            <person name="Kyrpides N."/>
            <person name="Klenk H."/>
            <person name="Cheng J."/>
        </authorList>
    </citation>
    <scope>NUCLEOTIDE SEQUENCE [LARGE SCALE GENOMIC DNA]</scope>
    <source>
        <strain evidence="2">ATCC BAA-798 / YNP1</strain>
    </source>
</reference>
<sequence>MIGLRRRLLGRLVLVLLFAVIATVALNMRVAANPTVDYGTKEITGRLREQLASRALSYAREYRVGGRMQVVLVRELTEEYIARLGLCHDRDLRSQDGRWALVVVKGNFGASNMLGIMLSGELQRQLRYRYVGFVLDARSGQHAGVEFAWPNDQPLRDLLREGEALKSPFPPRGSCEG</sequence>
<dbReference type="Proteomes" id="UP000000323">
    <property type="component" value="Chromosome 2"/>
</dbReference>
<dbReference type="RefSeq" id="WP_012875868.1">
    <property type="nucleotide sequence ID" value="NC_013526.1"/>
</dbReference>
<evidence type="ECO:0000313" key="2">
    <source>
        <dbReference type="Proteomes" id="UP000000323"/>
    </source>
</evidence>
<dbReference type="HOGENOM" id="CLU_1517239_0_0_0"/>
<keyword evidence="2" id="KW-1185">Reference proteome</keyword>
<dbReference type="KEGG" id="ttr:Tter_1931"/>
<protein>
    <submittedName>
        <fullName evidence="1">Uncharacterized protein</fullName>
    </submittedName>
</protein>
<name>D1CGG6_THET1</name>
<proteinExistence type="predicted"/>
<gene>
    <name evidence="1" type="ordered locus">Tter_1931</name>
</gene>
<dbReference type="STRING" id="525904.Tter_1931"/>
<dbReference type="AlphaFoldDB" id="D1CGG6"/>